<evidence type="ECO:0000313" key="1">
    <source>
        <dbReference type="EMBL" id="PHT46673.1"/>
    </source>
</evidence>
<protein>
    <submittedName>
        <fullName evidence="1">Uncharacterized protein</fullName>
    </submittedName>
</protein>
<keyword evidence="2" id="KW-1185">Reference proteome</keyword>
<evidence type="ECO:0000313" key="2">
    <source>
        <dbReference type="Proteomes" id="UP000224567"/>
    </source>
</evidence>
<accession>A0A2G2WN56</accession>
<proteinExistence type="predicted"/>
<organism evidence="1 2">
    <name type="scientific">Capsicum baccatum</name>
    <name type="common">Peruvian pepper</name>
    <dbReference type="NCBI Taxonomy" id="33114"/>
    <lineage>
        <taxon>Eukaryota</taxon>
        <taxon>Viridiplantae</taxon>
        <taxon>Streptophyta</taxon>
        <taxon>Embryophyta</taxon>
        <taxon>Tracheophyta</taxon>
        <taxon>Spermatophyta</taxon>
        <taxon>Magnoliopsida</taxon>
        <taxon>eudicotyledons</taxon>
        <taxon>Gunneridae</taxon>
        <taxon>Pentapetalae</taxon>
        <taxon>asterids</taxon>
        <taxon>lamiids</taxon>
        <taxon>Solanales</taxon>
        <taxon>Solanaceae</taxon>
        <taxon>Solanoideae</taxon>
        <taxon>Capsiceae</taxon>
        <taxon>Capsicum</taxon>
    </lineage>
</organism>
<dbReference type="AlphaFoldDB" id="A0A2G2WN56"/>
<dbReference type="OrthoDB" id="1938423at2759"/>
<dbReference type="EMBL" id="MLFT02000006">
    <property type="protein sequence ID" value="PHT46673.1"/>
    <property type="molecule type" value="Genomic_DNA"/>
</dbReference>
<reference evidence="1 2" key="1">
    <citation type="journal article" date="2017" name="Genome Biol.">
        <title>New reference genome sequences of hot pepper reveal the massive evolution of plant disease-resistance genes by retroduplication.</title>
        <authorList>
            <person name="Kim S."/>
            <person name="Park J."/>
            <person name="Yeom S.I."/>
            <person name="Kim Y.M."/>
            <person name="Seo E."/>
            <person name="Kim K.T."/>
            <person name="Kim M.S."/>
            <person name="Lee J.M."/>
            <person name="Cheong K."/>
            <person name="Shin H.S."/>
            <person name="Kim S.B."/>
            <person name="Han K."/>
            <person name="Lee J."/>
            <person name="Park M."/>
            <person name="Lee H.A."/>
            <person name="Lee H.Y."/>
            <person name="Lee Y."/>
            <person name="Oh S."/>
            <person name="Lee J.H."/>
            <person name="Choi E."/>
            <person name="Choi E."/>
            <person name="Lee S.E."/>
            <person name="Jeon J."/>
            <person name="Kim H."/>
            <person name="Choi G."/>
            <person name="Song H."/>
            <person name="Lee J."/>
            <person name="Lee S.C."/>
            <person name="Kwon J.K."/>
            <person name="Lee H.Y."/>
            <person name="Koo N."/>
            <person name="Hong Y."/>
            <person name="Kim R.W."/>
            <person name="Kang W.H."/>
            <person name="Huh J.H."/>
            <person name="Kang B.C."/>
            <person name="Yang T.J."/>
            <person name="Lee Y.H."/>
            <person name="Bennetzen J.L."/>
            <person name="Choi D."/>
        </authorList>
    </citation>
    <scope>NUCLEOTIDE SEQUENCE [LARGE SCALE GENOMIC DNA]</scope>
    <source>
        <strain evidence="2">cv. PBC81</strain>
    </source>
</reference>
<dbReference type="Proteomes" id="UP000224567">
    <property type="component" value="Unassembled WGS sequence"/>
</dbReference>
<gene>
    <name evidence="1" type="ORF">CQW23_15831</name>
</gene>
<comment type="caution">
    <text evidence="1">The sequence shown here is derived from an EMBL/GenBank/DDBJ whole genome shotgun (WGS) entry which is preliminary data.</text>
</comment>
<name>A0A2G2WN56_CAPBA</name>
<reference evidence="2" key="2">
    <citation type="journal article" date="2017" name="J. Anim. Genet.">
        <title>Multiple reference genome sequences of hot pepper reveal the massive evolution of plant disease resistance genes by retroduplication.</title>
        <authorList>
            <person name="Kim S."/>
            <person name="Park J."/>
            <person name="Yeom S.-I."/>
            <person name="Kim Y.-M."/>
            <person name="Seo E."/>
            <person name="Kim K.-T."/>
            <person name="Kim M.-S."/>
            <person name="Lee J.M."/>
            <person name="Cheong K."/>
            <person name="Shin H.-S."/>
            <person name="Kim S.-B."/>
            <person name="Han K."/>
            <person name="Lee J."/>
            <person name="Park M."/>
            <person name="Lee H.-A."/>
            <person name="Lee H.-Y."/>
            <person name="Lee Y."/>
            <person name="Oh S."/>
            <person name="Lee J.H."/>
            <person name="Choi E."/>
            <person name="Choi E."/>
            <person name="Lee S.E."/>
            <person name="Jeon J."/>
            <person name="Kim H."/>
            <person name="Choi G."/>
            <person name="Song H."/>
            <person name="Lee J."/>
            <person name="Lee S.-C."/>
            <person name="Kwon J.-K."/>
            <person name="Lee H.-Y."/>
            <person name="Koo N."/>
            <person name="Hong Y."/>
            <person name="Kim R.W."/>
            <person name="Kang W.-H."/>
            <person name="Huh J.H."/>
            <person name="Kang B.-C."/>
            <person name="Yang T.-J."/>
            <person name="Lee Y.-H."/>
            <person name="Bennetzen J.L."/>
            <person name="Choi D."/>
        </authorList>
    </citation>
    <scope>NUCLEOTIDE SEQUENCE [LARGE SCALE GENOMIC DNA]</scope>
    <source>
        <strain evidence="2">cv. PBC81</strain>
    </source>
</reference>
<sequence length="693" mass="78278">MVWACEERRNVDAPVRRCERLDTVGTRRGRGWPKCIGESTSLLDVIKEKTFTSPDNEADPLPNAGRVALSKKYRTARNPNSDTPKTSEYAFFKKLKKNIGPSNPDLLHRGSKLPKITQPSNCISDTTSIFNVLKYPNKDLKIPIQAEKKYKSNECLSFSPVDGVIVHQNAGISKETKLKYFSLPTAVTPVDSDLQLSPLAGPSNHSVNGHLIRLRRKHKHLFRDIYILSFLGTQYSGNGIFAAKRQKLCQRANELFLNVEKLNSERFDLVSALLKRLLPGRKEDEGFWDSQVRKGENASTSSLAYAKPDHANSRPLSRHIEDVTAPEYRMSEDDCCPSNFFGWPEERVTPELDNFTSSFHPIGFDPEAGLHYEDADNSQISNNKITINLWDQSDSSPSLSFERHGLADHFLPDRLHSAYVPVSRGAQNYFLDWDFNEEDNDPVLAISTIRGNKLYSPIATSRQVDYQQSTEKKLDALALCSSSLFTNSEYSDVQPYFCSTSFQQKFFPTDVCSKDFGMILEHEDYAVARMDRFDLPLLCYSEEQGLLEYCNTEDPFASGTAIVPYLSHHEKNHCDSDALLPMALDTFGWKFLSATSSPLQRGLSTYQSLRLPHREDTIGLTQEEIKNSLYSLNPRELAPQSVDHALNTDIWFSCNSEVSCDKAGGRSLLLANASWITSVEEISPDHCDEWTWS</sequence>